<dbReference type="AlphaFoldDB" id="X1CHZ2"/>
<evidence type="ECO:0000313" key="1">
    <source>
        <dbReference type="EMBL" id="GAG95868.1"/>
    </source>
</evidence>
<dbReference type="EMBL" id="BART01027667">
    <property type="protein sequence ID" value="GAG95868.1"/>
    <property type="molecule type" value="Genomic_DNA"/>
</dbReference>
<accession>X1CHZ2</accession>
<sequence>MNLIFKTIFGSHLYGTNTPQSDQDFKGVFMPTKEQIYLGKIPKCCSEQTGDDKSKNTKEDTDTEIYSLHYFIELACQGQTVALDMLHAPCNMWHYWTPLWYRIIAERKRFYTKNMKAFVGYA</sequence>
<dbReference type="Pfam" id="PF10127">
    <property type="entry name" value="RlaP"/>
    <property type="match status" value="1"/>
</dbReference>
<reference evidence="1" key="1">
    <citation type="journal article" date="2014" name="Front. Microbiol.">
        <title>High frequency of phylogenetically diverse reductive dehalogenase-homologous genes in deep subseafloor sedimentary metagenomes.</title>
        <authorList>
            <person name="Kawai M."/>
            <person name="Futagami T."/>
            <person name="Toyoda A."/>
            <person name="Takaki Y."/>
            <person name="Nishi S."/>
            <person name="Hori S."/>
            <person name="Arai W."/>
            <person name="Tsubouchi T."/>
            <person name="Morono Y."/>
            <person name="Uchiyama I."/>
            <person name="Ito T."/>
            <person name="Fujiyama A."/>
            <person name="Inagaki F."/>
            <person name="Takami H."/>
        </authorList>
    </citation>
    <scope>NUCLEOTIDE SEQUENCE</scope>
    <source>
        <strain evidence="1">Expedition CK06-06</strain>
    </source>
</reference>
<feature type="non-terminal residue" evidence="1">
    <location>
        <position position="122"/>
    </location>
</feature>
<proteinExistence type="predicted"/>
<protein>
    <recommendedName>
        <fullName evidence="2">Polymerase nucleotidyl transferase domain-containing protein</fullName>
    </recommendedName>
</protein>
<name>X1CHZ2_9ZZZZ</name>
<dbReference type="PANTHER" id="PTHR34817">
    <property type="entry name" value="NUCLEOTIDYLTRANSFERASE"/>
    <property type="match status" value="1"/>
</dbReference>
<gene>
    <name evidence="1" type="ORF">S01H4_49002</name>
</gene>
<dbReference type="InterPro" id="IPR018775">
    <property type="entry name" value="RlaP"/>
</dbReference>
<organism evidence="1">
    <name type="scientific">marine sediment metagenome</name>
    <dbReference type="NCBI Taxonomy" id="412755"/>
    <lineage>
        <taxon>unclassified sequences</taxon>
        <taxon>metagenomes</taxon>
        <taxon>ecological metagenomes</taxon>
    </lineage>
</organism>
<dbReference type="PANTHER" id="PTHR34817:SF1">
    <property type="entry name" value="NUCLEOTIDYLTRANSFERASE"/>
    <property type="match status" value="1"/>
</dbReference>
<comment type="caution">
    <text evidence="1">The sequence shown here is derived from an EMBL/GenBank/DDBJ whole genome shotgun (WGS) entry which is preliminary data.</text>
</comment>
<evidence type="ECO:0008006" key="2">
    <source>
        <dbReference type="Google" id="ProtNLM"/>
    </source>
</evidence>